<proteinExistence type="predicted"/>
<keyword evidence="1 3" id="KW-0853">WD repeat</keyword>
<dbReference type="InterPro" id="IPR020472">
    <property type="entry name" value="WD40_PAC1"/>
</dbReference>
<dbReference type="EMBL" id="ML211084">
    <property type="protein sequence ID" value="TFK89208.1"/>
    <property type="molecule type" value="Genomic_DNA"/>
</dbReference>
<dbReference type="SUPFAM" id="SSF50978">
    <property type="entry name" value="WD40 repeat-like"/>
    <property type="match status" value="1"/>
</dbReference>
<gene>
    <name evidence="4" type="ORF">K466DRAFT_597994</name>
</gene>
<keyword evidence="2" id="KW-0677">Repeat</keyword>
<accession>A0A5C3PLP9</accession>
<feature type="repeat" description="WD" evidence="3">
    <location>
        <begin position="283"/>
        <end position="324"/>
    </location>
</feature>
<dbReference type="Proteomes" id="UP000308197">
    <property type="component" value="Unassembled WGS sequence"/>
</dbReference>
<feature type="repeat" description="WD" evidence="3">
    <location>
        <begin position="115"/>
        <end position="156"/>
    </location>
</feature>
<dbReference type="PROSITE" id="PS50082">
    <property type="entry name" value="WD_REPEATS_2"/>
    <property type="match status" value="6"/>
</dbReference>
<organism evidence="4 5">
    <name type="scientific">Polyporus arcularius HHB13444</name>
    <dbReference type="NCBI Taxonomy" id="1314778"/>
    <lineage>
        <taxon>Eukaryota</taxon>
        <taxon>Fungi</taxon>
        <taxon>Dikarya</taxon>
        <taxon>Basidiomycota</taxon>
        <taxon>Agaricomycotina</taxon>
        <taxon>Agaricomycetes</taxon>
        <taxon>Polyporales</taxon>
        <taxon>Polyporaceae</taxon>
        <taxon>Polyporus</taxon>
    </lineage>
</organism>
<dbReference type="InterPro" id="IPR036322">
    <property type="entry name" value="WD40_repeat_dom_sf"/>
</dbReference>
<name>A0A5C3PLP9_9APHY</name>
<feature type="repeat" description="WD" evidence="3">
    <location>
        <begin position="30"/>
        <end position="62"/>
    </location>
</feature>
<dbReference type="InterPro" id="IPR015943">
    <property type="entry name" value="WD40/YVTN_repeat-like_dom_sf"/>
</dbReference>
<dbReference type="PROSITE" id="PS50294">
    <property type="entry name" value="WD_REPEATS_REGION"/>
    <property type="match status" value="4"/>
</dbReference>
<dbReference type="CDD" id="cd00200">
    <property type="entry name" value="WD40"/>
    <property type="match status" value="1"/>
</dbReference>
<feature type="repeat" description="WD" evidence="3">
    <location>
        <begin position="241"/>
        <end position="273"/>
    </location>
</feature>
<feature type="repeat" description="WD" evidence="3">
    <location>
        <begin position="199"/>
        <end position="240"/>
    </location>
</feature>
<dbReference type="InParanoid" id="A0A5C3PLP9"/>
<dbReference type="SMART" id="SM00320">
    <property type="entry name" value="WD40"/>
    <property type="match status" value="7"/>
</dbReference>
<keyword evidence="5" id="KW-1185">Reference proteome</keyword>
<dbReference type="InterPro" id="IPR001680">
    <property type="entry name" value="WD40_rpt"/>
</dbReference>
<dbReference type="Pfam" id="PF00400">
    <property type="entry name" value="WD40"/>
    <property type="match status" value="6"/>
</dbReference>
<dbReference type="STRING" id="1314778.A0A5C3PLP9"/>
<protein>
    <submittedName>
        <fullName evidence="4">WD-repeat protein</fullName>
    </submittedName>
</protein>
<dbReference type="Gene3D" id="2.130.10.10">
    <property type="entry name" value="YVTN repeat-like/Quinoprotein amine dehydrogenase"/>
    <property type="match status" value="2"/>
</dbReference>
<dbReference type="PRINTS" id="PR00320">
    <property type="entry name" value="GPROTEINBRPT"/>
</dbReference>
<evidence type="ECO:0000256" key="3">
    <source>
        <dbReference type="PROSITE-ProRule" id="PRU00221"/>
    </source>
</evidence>
<evidence type="ECO:0000313" key="5">
    <source>
        <dbReference type="Proteomes" id="UP000308197"/>
    </source>
</evidence>
<dbReference type="AlphaFoldDB" id="A0A5C3PLP9"/>
<evidence type="ECO:0000313" key="4">
    <source>
        <dbReference type="EMBL" id="TFK89208.1"/>
    </source>
</evidence>
<reference evidence="4 5" key="1">
    <citation type="journal article" date="2019" name="Nat. Ecol. Evol.">
        <title>Megaphylogeny resolves global patterns of mushroom evolution.</title>
        <authorList>
            <person name="Varga T."/>
            <person name="Krizsan K."/>
            <person name="Foldi C."/>
            <person name="Dima B."/>
            <person name="Sanchez-Garcia M."/>
            <person name="Sanchez-Ramirez S."/>
            <person name="Szollosi G.J."/>
            <person name="Szarkandi J.G."/>
            <person name="Papp V."/>
            <person name="Albert L."/>
            <person name="Andreopoulos W."/>
            <person name="Angelini C."/>
            <person name="Antonin V."/>
            <person name="Barry K.W."/>
            <person name="Bougher N.L."/>
            <person name="Buchanan P."/>
            <person name="Buyck B."/>
            <person name="Bense V."/>
            <person name="Catcheside P."/>
            <person name="Chovatia M."/>
            <person name="Cooper J."/>
            <person name="Damon W."/>
            <person name="Desjardin D."/>
            <person name="Finy P."/>
            <person name="Geml J."/>
            <person name="Haridas S."/>
            <person name="Hughes K."/>
            <person name="Justo A."/>
            <person name="Karasinski D."/>
            <person name="Kautmanova I."/>
            <person name="Kiss B."/>
            <person name="Kocsube S."/>
            <person name="Kotiranta H."/>
            <person name="LaButti K.M."/>
            <person name="Lechner B.E."/>
            <person name="Liimatainen K."/>
            <person name="Lipzen A."/>
            <person name="Lukacs Z."/>
            <person name="Mihaltcheva S."/>
            <person name="Morgado L.N."/>
            <person name="Niskanen T."/>
            <person name="Noordeloos M.E."/>
            <person name="Ohm R.A."/>
            <person name="Ortiz-Santana B."/>
            <person name="Ovrebo C."/>
            <person name="Racz N."/>
            <person name="Riley R."/>
            <person name="Savchenko A."/>
            <person name="Shiryaev A."/>
            <person name="Soop K."/>
            <person name="Spirin V."/>
            <person name="Szebenyi C."/>
            <person name="Tomsovsky M."/>
            <person name="Tulloss R.E."/>
            <person name="Uehling J."/>
            <person name="Grigoriev I.V."/>
            <person name="Vagvolgyi C."/>
            <person name="Papp T."/>
            <person name="Martin F.M."/>
            <person name="Miettinen O."/>
            <person name="Hibbett D.S."/>
            <person name="Nagy L.G."/>
        </authorList>
    </citation>
    <scope>NUCLEOTIDE SEQUENCE [LARGE SCALE GENOMIC DNA]</scope>
    <source>
        <strain evidence="4 5">HHB13444</strain>
    </source>
</reference>
<dbReference type="GO" id="GO:1990234">
    <property type="term" value="C:transferase complex"/>
    <property type="evidence" value="ECO:0007669"/>
    <property type="project" value="UniProtKB-ARBA"/>
</dbReference>
<evidence type="ECO:0000256" key="1">
    <source>
        <dbReference type="ARBA" id="ARBA00022574"/>
    </source>
</evidence>
<evidence type="ECO:0000256" key="2">
    <source>
        <dbReference type="ARBA" id="ARBA00022737"/>
    </source>
</evidence>
<dbReference type="PANTHER" id="PTHR22847:SF637">
    <property type="entry name" value="WD REPEAT DOMAIN 5B"/>
    <property type="match status" value="1"/>
</dbReference>
<feature type="repeat" description="WD" evidence="3">
    <location>
        <begin position="325"/>
        <end position="353"/>
    </location>
</feature>
<sequence length="371" mass="41627">MLGNLFPKLLNNGKLLVECCIVRRDLATTNHSHDSRVTTLSISPDANWLATGSDDHTLILWDNRNQLVLWEKPNHQAVISCSVFSPDCERLASGAKYLFVWDIKQGILLKTLPEETEFSGRVTSCLWSPDGTRLLAGLDDRTIRIWDAHSYQQLHSLPIQTSSLPFLLISRADNALTLCGRYRTCQIFDLETMSVRVEMREHRSWVTSAALDAQEEYLATGSDDKTVRVWRVDTGEQVERFLDYGGPVRKVAFSPRGRQLLSVADEPTVTLWNSFNEDDRLVLRGHSEDVHTACFSPDGKYVATGSKDTTVRLWSAVDGQCLMPFTDHRAAVRHVAFSSDGELLCSGADDGSVCVRRLGDILPFWKDRLGA</sequence>
<dbReference type="PANTHER" id="PTHR22847">
    <property type="entry name" value="WD40 REPEAT PROTEIN"/>
    <property type="match status" value="1"/>
</dbReference>